<keyword evidence="2" id="KW-1185">Reference proteome</keyword>
<dbReference type="EMBL" id="OMOR01000001">
    <property type="protein sequence ID" value="SPH22289.1"/>
    <property type="molecule type" value="Genomic_DNA"/>
</dbReference>
<gene>
    <name evidence="1" type="ORF">ASD8599_03033</name>
</gene>
<name>A0A2R8BGM8_9RHOB</name>
<accession>A0A2R8BGM8</accession>
<reference evidence="1 2" key="1">
    <citation type="submission" date="2018-03" db="EMBL/GenBank/DDBJ databases">
        <authorList>
            <person name="Keele B.F."/>
        </authorList>
    </citation>
    <scope>NUCLEOTIDE SEQUENCE [LARGE SCALE GENOMIC DNA]</scope>
    <source>
        <strain evidence="1 2">CECT 8599</strain>
    </source>
</reference>
<evidence type="ECO:0000313" key="1">
    <source>
        <dbReference type="EMBL" id="SPH22289.1"/>
    </source>
</evidence>
<protein>
    <recommendedName>
        <fullName evidence="3">DUF3572 domain-containing protein</fullName>
    </recommendedName>
</protein>
<proteinExistence type="predicted"/>
<evidence type="ECO:0008006" key="3">
    <source>
        <dbReference type="Google" id="ProtNLM"/>
    </source>
</evidence>
<dbReference type="InterPro" id="IPR021955">
    <property type="entry name" value="DUF3572"/>
</dbReference>
<dbReference type="Proteomes" id="UP000244880">
    <property type="component" value="Unassembled WGS sequence"/>
</dbReference>
<evidence type="ECO:0000313" key="2">
    <source>
        <dbReference type="Proteomes" id="UP000244880"/>
    </source>
</evidence>
<organism evidence="1 2">
    <name type="scientific">Ascidiaceihabitans donghaensis</name>
    <dbReference type="NCBI Taxonomy" id="1510460"/>
    <lineage>
        <taxon>Bacteria</taxon>
        <taxon>Pseudomonadati</taxon>
        <taxon>Pseudomonadota</taxon>
        <taxon>Alphaproteobacteria</taxon>
        <taxon>Rhodobacterales</taxon>
        <taxon>Paracoccaceae</taxon>
        <taxon>Ascidiaceihabitans</taxon>
    </lineage>
</organism>
<dbReference type="RefSeq" id="WP_108829250.1">
    <property type="nucleotide sequence ID" value="NZ_OMOR01000001.1"/>
</dbReference>
<dbReference type="OrthoDB" id="7356934at2"/>
<dbReference type="AlphaFoldDB" id="A0A2R8BGM8"/>
<sequence length="94" mass="10056">MLHSQESAETLALQALAWLAGQEELLPVFLGATGASEADVRAGASDPAFLAALLDFLMMDDAWVVQFCDSAGVPYDRIMQARYALPGGADTHWT</sequence>
<dbReference type="Pfam" id="PF12096">
    <property type="entry name" value="DUF3572"/>
    <property type="match status" value="1"/>
</dbReference>